<gene>
    <name evidence="9" type="ORF">MHUMG1_02318</name>
</gene>
<dbReference type="EMBL" id="JACEFI010000003">
    <property type="protein sequence ID" value="KAH0599530.1"/>
    <property type="molecule type" value="Genomic_DNA"/>
</dbReference>
<dbReference type="SMART" id="SM00847">
    <property type="entry name" value="HA2"/>
    <property type="match status" value="1"/>
</dbReference>
<dbReference type="InterPro" id="IPR027417">
    <property type="entry name" value="P-loop_NTPase"/>
</dbReference>
<comment type="caution">
    <text evidence="9">The sequence shown here is derived from an EMBL/GenBank/DDBJ whole genome shotgun (WGS) entry which is preliminary data.</text>
</comment>
<organism evidence="9 10">
    <name type="scientific">Metarhizium humberi</name>
    <dbReference type="NCBI Taxonomy" id="2596975"/>
    <lineage>
        <taxon>Eukaryota</taxon>
        <taxon>Fungi</taxon>
        <taxon>Dikarya</taxon>
        <taxon>Ascomycota</taxon>
        <taxon>Pezizomycotina</taxon>
        <taxon>Sordariomycetes</taxon>
        <taxon>Hypocreomycetidae</taxon>
        <taxon>Hypocreales</taxon>
        <taxon>Clavicipitaceae</taxon>
        <taxon>Metarhizium</taxon>
    </lineage>
</organism>
<comment type="similarity">
    <text evidence="1">Belongs to the DEAD box helicase family. DEAH subfamily.</text>
</comment>
<dbReference type="GO" id="GO:0003723">
    <property type="term" value="F:RNA binding"/>
    <property type="evidence" value="ECO:0007669"/>
    <property type="project" value="TreeGrafter"/>
</dbReference>
<dbReference type="InterPro" id="IPR007502">
    <property type="entry name" value="Helicase-assoc_dom"/>
</dbReference>
<evidence type="ECO:0000259" key="7">
    <source>
        <dbReference type="PROSITE" id="PS51192"/>
    </source>
</evidence>
<evidence type="ECO:0000313" key="9">
    <source>
        <dbReference type="EMBL" id="KAH0599530.1"/>
    </source>
</evidence>
<dbReference type="CDD" id="cd17917">
    <property type="entry name" value="DEXHc_RHA-like"/>
    <property type="match status" value="1"/>
</dbReference>
<evidence type="ECO:0000256" key="6">
    <source>
        <dbReference type="SAM" id="MobiDB-lite"/>
    </source>
</evidence>
<dbReference type="InterPro" id="IPR011545">
    <property type="entry name" value="DEAD/DEAH_box_helicase_dom"/>
</dbReference>
<reference evidence="9 10" key="1">
    <citation type="submission" date="2020-07" db="EMBL/GenBank/DDBJ databases">
        <title>Metarhizium humberi genome.</title>
        <authorList>
            <person name="Lysoe E."/>
        </authorList>
    </citation>
    <scope>NUCLEOTIDE SEQUENCE [LARGE SCALE GENOMIC DNA]</scope>
    <source>
        <strain evidence="9 10">ESALQ1638</strain>
    </source>
</reference>
<keyword evidence="10" id="KW-1185">Reference proteome</keyword>
<dbReference type="GO" id="GO:0005524">
    <property type="term" value="F:ATP binding"/>
    <property type="evidence" value="ECO:0007669"/>
    <property type="project" value="UniProtKB-KW"/>
</dbReference>
<dbReference type="GO" id="GO:0004386">
    <property type="term" value="F:helicase activity"/>
    <property type="evidence" value="ECO:0007669"/>
    <property type="project" value="UniProtKB-KW"/>
</dbReference>
<dbReference type="InterPro" id="IPR002464">
    <property type="entry name" value="DNA/RNA_helicase_DEAH_CS"/>
</dbReference>
<dbReference type="InterPro" id="IPR011709">
    <property type="entry name" value="DEAD-box_helicase_OB_fold"/>
</dbReference>
<evidence type="ECO:0000256" key="3">
    <source>
        <dbReference type="ARBA" id="ARBA00022801"/>
    </source>
</evidence>
<keyword evidence="4" id="KW-0347">Helicase</keyword>
<dbReference type="SMART" id="SM00490">
    <property type="entry name" value="HELICc"/>
    <property type="match status" value="1"/>
</dbReference>
<dbReference type="InterPro" id="IPR014001">
    <property type="entry name" value="Helicase_ATP-bd"/>
</dbReference>
<keyword evidence="3" id="KW-0378">Hydrolase</keyword>
<evidence type="ECO:0008006" key="11">
    <source>
        <dbReference type="Google" id="ProtNLM"/>
    </source>
</evidence>
<feature type="domain" description="Helicase C-terminal" evidence="8">
    <location>
        <begin position="243"/>
        <end position="411"/>
    </location>
</feature>
<dbReference type="Gene3D" id="1.20.120.1080">
    <property type="match status" value="1"/>
</dbReference>
<dbReference type="PANTHER" id="PTHR18934:SF99">
    <property type="entry name" value="ATP-DEPENDENT RNA HELICASE DHX37-RELATED"/>
    <property type="match status" value="1"/>
</dbReference>
<dbReference type="Gene3D" id="3.40.50.300">
    <property type="entry name" value="P-loop containing nucleotide triphosphate hydrolases"/>
    <property type="match status" value="2"/>
</dbReference>
<dbReference type="Pfam" id="PF07717">
    <property type="entry name" value="OB_NTP_bind"/>
    <property type="match status" value="1"/>
</dbReference>
<evidence type="ECO:0000256" key="2">
    <source>
        <dbReference type="ARBA" id="ARBA00022741"/>
    </source>
</evidence>
<dbReference type="AlphaFoldDB" id="A0A9P8MJC4"/>
<proteinExistence type="inferred from homology"/>
<dbReference type="SUPFAM" id="SSF52540">
    <property type="entry name" value="P-loop containing nucleoside triphosphate hydrolases"/>
    <property type="match status" value="1"/>
</dbReference>
<evidence type="ECO:0000259" key="8">
    <source>
        <dbReference type="PROSITE" id="PS51194"/>
    </source>
</evidence>
<feature type="region of interest" description="Disordered" evidence="6">
    <location>
        <begin position="675"/>
        <end position="707"/>
    </location>
</feature>
<keyword evidence="5" id="KW-0067">ATP-binding</keyword>
<dbReference type="PANTHER" id="PTHR18934">
    <property type="entry name" value="ATP-DEPENDENT RNA HELICASE"/>
    <property type="match status" value="1"/>
</dbReference>
<dbReference type="SMART" id="SM00487">
    <property type="entry name" value="DEXDc"/>
    <property type="match status" value="1"/>
</dbReference>
<dbReference type="GO" id="GO:1990904">
    <property type="term" value="C:ribonucleoprotein complex"/>
    <property type="evidence" value="ECO:0007669"/>
    <property type="project" value="UniProtKB-ARBA"/>
</dbReference>
<dbReference type="PROSITE" id="PS51194">
    <property type="entry name" value="HELICASE_CTER"/>
    <property type="match status" value="1"/>
</dbReference>
<evidence type="ECO:0000256" key="5">
    <source>
        <dbReference type="ARBA" id="ARBA00022840"/>
    </source>
</evidence>
<evidence type="ECO:0000256" key="1">
    <source>
        <dbReference type="ARBA" id="ARBA00008792"/>
    </source>
</evidence>
<dbReference type="InterPro" id="IPR001650">
    <property type="entry name" value="Helicase_C-like"/>
</dbReference>
<accession>A0A9P8MJC4</accession>
<keyword evidence="2" id="KW-0547">Nucleotide-binding</keyword>
<evidence type="ECO:0000256" key="4">
    <source>
        <dbReference type="ARBA" id="ARBA00022806"/>
    </source>
</evidence>
<dbReference type="Proteomes" id="UP000764110">
    <property type="component" value="Unassembled WGS sequence"/>
</dbReference>
<sequence length="707" mass="79332">MDSITRNQVTAAQVQHLEDAARNPLTGQFWASGHDEILSSRRRLPVYGRYQEILDNYHQSQVIVILSETGTGKSTQVPQLLIYDEYSSGLPIACTQPRRLAATQLAGRVAKEMGVVLGEEVGYKIRGERMADKNQKKTRLVYLTEGVLLQQLISDRNLSEYACVVLDEAHERTADLDLLMALLKKAVGRRRDLKVVIMSATMDATRFQEYFDNCPLVHISGRNFHVENYYVAHEDTPVNFVVAAVRLVMHVHEKNKPGNILLFLPGQAEIEHVCNLLRRNTENLDIFPLYSALPADSQRLALTHSSPNRKCIVSTNIAETSLTIDNVVFVIDTGLSRQLIYNPRIDMHMLELRPISQASAKQRAGRAGRTRDGVCYRLYSKKTYDSLDLSTTPAIRSVSVDSLLLKLIAAGYRKPIDFDWIDAPHPESIARAAQDLRDWELIKEDGSFTPSGRLAAKCPVDPIWYRAIEVGAKLGCCMEMVDIALLCSSQASIFLRPAQYQQAADHSMKSFQHSLSDHLTLANAFNAYMQVRQLHQQEGDPKFDLAEWCSRFFLNIQALEAVYLQRQELGSFMESQAKFAPTHASVQDMTCVRKALAIAFCTHTAIHHSGDVYRTVHENTSALLAPLSSLVGGDYEWIVYTTLRTSGGKQYLQTATAINAEWLVDLPFFQEARMPTKGNGPLRQPQVKRSLDDAKARNRTAQGQLAP</sequence>
<protein>
    <recommendedName>
        <fullName evidence="11">Pre-mRNA splicing factor ATP-dependent RNA helicase PRP43</fullName>
    </recommendedName>
</protein>
<dbReference type="CDD" id="cd18791">
    <property type="entry name" value="SF2_C_RHA"/>
    <property type="match status" value="1"/>
</dbReference>
<dbReference type="Pfam" id="PF00270">
    <property type="entry name" value="DEAD"/>
    <property type="match status" value="1"/>
</dbReference>
<dbReference type="PROSITE" id="PS00690">
    <property type="entry name" value="DEAH_ATP_HELICASE"/>
    <property type="match status" value="1"/>
</dbReference>
<feature type="domain" description="Helicase ATP-binding" evidence="7">
    <location>
        <begin position="54"/>
        <end position="220"/>
    </location>
</feature>
<name>A0A9P8MJC4_9HYPO</name>
<evidence type="ECO:0000313" key="10">
    <source>
        <dbReference type="Proteomes" id="UP000764110"/>
    </source>
</evidence>
<dbReference type="PROSITE" id="PS51192">
    <property type="entry name" value="HELICASE_ATP_BIND_1"/>
    <property type="match status" value="1"/>
</dbReference>
<dbReference type="Pfam" id="PF00271">
    <property type="entry name" value="Helicase_C"/>
    <property type="match status" value="1"/>
</dbReference>
<dbReference type="GO" id="GO:0016787">
    <property type="term" value="F:hydrolase activity"/>
    <property type="evidence" value="ECO:0007669"/>
    <property type="project" value="UniProtKB-KW"/>
</dbReference>